<keyword evidence="14" id="KW-0969">Cilium</keyword>
<comment type="subcellular location">
    <subcellularLocation>
        <location evidence="1">Bacterial flagellum basal body</location>
    </subcellularLocation>
    <subcellularLocation>
        <location evidence="2">Cell membrane</location>
        <topology evidence="2">Peripheral membrane protein</topology>
    </subcellularLocation>
</comment>
<evidence type="ECO:0000256" key="9">
    <source>
        <dbReference type="ARBA" id="ARBA00023143"/>
    </source>
</evidence>
<evidence type="ECO:0000313" key="15">
    <source>
        <dbReference type="Proteomes" id="UP000093080"/>
    </source>
</evidence>
<reference evidence="14 15" key="1">
    <citation type="submission" date="2016-06" db="EMBL/GenBank/DDBJ databases">
        <title>Respiratory ammonification of nitrate coupled to the oxidation of elemental sulfur in deep-sea autotrophic thermophilic bacteria.</title>
        <authorList>
            <person name="Slobodkina G.B."/>
            <person name="Mardanov A.V."/>
            <person name="Ravin N.V."/>
            <person name="Frolova A.A."/>
            <person name="Viryasiv M.B."/>
            <person name="Chernyh N.A."/>
            <person name="Bonch-Osmolovskaya E.A."/>
            <person name="Slobodkin A.I."/>
        </authorList>
    </citation>
    <scope>NUCLEOTIDE SEQUENCE [LARGE SCALE GENOMIC DNA]</scope>
    <source>
        <strain evidence="14 15">S69</strain>
    </source>
</reference>
<keyword evidence="9" id="KW-0975">Bacterial flagellum</keyword>
<dbReference type="GO" id="GO:0005886">
    <property type="term" value="C:plasma membrane"/>
    <property type="evidence" value="ECO:0007669"/>
    <property type="project" value="UniProtKB-SubCell"/>
</dbReference>
<evidence type="ECO:0000256" key="1">
    <source>
        <dbReference type="ARBA" id="ARBA00004117"/>
    </source>
</evidence>
<dbReference type="PATRIC" id="fig|1156395.6.peg.566"/>
<dbReference type="EMBL" id="MAGO01000002">
    <property type="protein sequence ID" value="OCC16098.1"/>
    <property type="molecule type" value="Genomic_DNA"/>
</dbReference>
<evidence type="ECO:0000256" key="8">
    <source>
        <dbReference type="ARBA" id="ARBA00023136"/>
    </source>
</evidence>
<feature type="region of interest" description="Disordered" evidence="12">
    <location>
        <begin position="21"/>
        <end position="40"/>
    </location>
</feature>
<dbReference type="InterPro" id="IPR028976">
    <property type="entry name" value="CheC-like_sf"/>
</dbReference>
<comment type="function">
    <text evidence="10">FliM is one of three proteins (FliG, FliN, FliM) that forms the rotor-mounted switch complex (C ring), located at the base of the basal body. This complex interacts with the CheY and CheZ chemotaxis proteins, in addition to contacting components of the motor that determine the direction of flagellar rotation.</text>
</comment>
<dbReference type="AlphaFoldDB" id="A0A1B9F819"/>
<dbReference type="GO" id="GO:0071978">
    <property type="term" value="P:bacterial-type flagellum-dependent swarming motility"/>
    <property type="evidence" value="ECO:0007669"/>
    <property type="project" value="TreeGrafter"/>
</dbReference>
<keyword evidence="14" id="KW-0282">Flagellum</keyword>
<dbReference type="PRINTS" id="PR00955">
    <property type="entry name" value="FLGMOTORFLIM"/>
</dbReference>
<dbReference type="CDD" id="cd17908">
    <property type="entry name" value="FliM"/>
    <property type="match status" value="1"/>
</dbReference>
<keyword evidence="15" id="KW-1185">Reference proteome</keyword>
<dbReference type="GO" id="GO:0009425">
    <property type="term" value="C:bacterial-type flagellum basal body"/>
    <property type="evidence" value="ECO:0007669"/>
    <property type="project" value="UniProtKB-SubCell"/>
</dbReference>
<evidence type="ECO:0000259" key="13">
    <source>
        <dbReference type="Pfam" id="PF01052"/>
    </source>
</evidence>
<dbReference type="PANTHER" id="PTHR30034">
    <property type="entry name" value="FLAGELLAR MOTOR SWITCH PROTEIN FLIM"/>
    <property type="match status" value="1"/>
</dbReference>
<proteinExistence type="inferred from homology"/>
<dbReference type="Gene3D" id="3.40.1550.10">
    <property type="entry name" value="CheC-like"/>
    <property type="match status" value="1"/>
</dbReference>
<evidence type="ECO:0000256" key="4">
    <source>
        <dbReference type="ARBA" id="ARBA00021898"/>
    </source>
</evidence>
<keyword evidence="14" id="KW-0966">Cell projection</keyword>
<keyword evidence="7" id="KW-0283">Flagellar rotation</keyword>
<evidence type="ECO:0000256" key="2">
    <source>
        <dbReference type="ARBA" id="ARBA00004202"/>
    </source>
</evidence>
<protein>
    <recommendedName>
        <fullName evidence="4 11">Flagellar motor switch protein FliM</fullName>
    </recommendedName>
</protein>
<evidence type="ECO:0000256" key="10">
    <source>
        <dbReference type="ARBA" id="ARBA00025044"/>
    </source>
</evidence>
<evidence type="ECO:0000256" key="6">
    <source>
        <dbReference type="ARBA" id="ARBA00022500"/>
    </source>
</evidence>
<feature type="domain" description="Flagellar motor switch protein FliN-like C-terminal" evidence="13">
    <location>
        <begin position="255"/>
        <end position="324"/>
    </location>
</feature>
<dbReference type="Pfam" id="PF01052">
    <property type="entry name" value="FliMN_C"/>
    <property type="match status" value="1"/>
</dbReference>
<gene>
    <name evidence="14" type="ORF">DBT_0560</name>
</gene>
<sequence length="330" mass="37140">MAQVLSQEEIDALLGGLDDLASEEPEESSKAEQSPDGIQPYDFTNAARLTRVRFPAFDVINDYFNRGLRTTLSSILRVVVDSTVVPTEIITFKEFLRRVPVPSNIHVLKMEPLRGHVLMVVDSQIVFSIVEIFLGASQFGQMRVEGREFTSIEQRLIKKVVNALLSDLERAWRPIYPVTLQYVRSEINPQFAKVAQDDDTVLVSKYQLELEEVTGFMTLCIPLTILQPIKNKLQTSFQGEESTDPQWRQGIILNLRQTELDFVVPLGKATISGAELLDLDEGDIIQLDTNVDDLLLAYVQGLPKFKGSPGIKRGHRAFKIESLILNPDDL</sequence>
<dbReference type="GO" id="GO:0050918">
    <property type="term" value="P:positive chemotaxis"/>
    <property type="evidence" value="ECO:0007669"/>
    <property type="project" value="TreeGrafter"/>
</dbReference>
<dbReference type="OrthoDB" id="9806941at2"/>
<keyword evidence="8" id="KW-0472">Membrane</keyword>
<dbReference type="Gene3D" id="2.30.330.10">
    <property type="entry name" value="SpoA-like"/>
    <property type="match status" value="1"/>
</dbReference>
<keyword evidence="6" id="KW-0145">Chemotaxis</keyword>
<dbReference type="RefSeq" id="WP_067616149.1">
    <property type="nucleotide sequence ID" value="NZ_MAGO01000002.1"/>
</dbReference>
<dbReference type="SUPFAM" id="SSF101801">
    <property type="entry name" value="Surface presentation of antigens (SPOA)"/>
    <property type="match status" value="1"/>
</dbReference>
<evidence type="ECO:0000256" key="11">
    <source>
        <dbReference type="NCBIfam" id="TIGR01397"/>
    </source>
</evidence>
<keyword evidence="5" id="KW-1003">Cell membrane</keyword>
<comment type="caution">
    <text evidence="14">The sequence shown here is derived from an EMBL/GenBank/DDBJ whole genome shotgun (WGS) entry which is preliminary data.</text>
</comment>
<comment type="similarity">
    <text evidence="3">Belongs to the FliM family.</text>
</comment>
<dbReference type="Proteomes" id="UP000093080">
    <property type="component" value="Unassembled WGS sequence"/>
</dbReference>
<accession>A0A1B9F819</accession>
<organism evidence="14 15">
    <name type="scientific">Dissulfuribacter thermophilus</name>
    <dbReference type="NCBI Taxonomy" id="1156395"/>
    <lineage>
        <taxon>Bacteria</taxon>
        <taxon>Pseudomonadati</taxon>
        <taxon>Thermodesulfobacteriota</taxon>
        <taxon>Dissulfuribacteria</taxon>
        <taxon>Dissulfuribacterales</taxon>
        <taxon>Dissulfuribacteraceae</taxon>
        <taxon>Dissulfuribacter</taxon>
    </lineage>
</organism>
<dbReference type="SUPFAM" id="SSF103039">
    <property type="entry name" value="CheC-like"/>
    <property type="match status" value="1"/>
</dbReference>
<dbReference type="STRING" id="1156395.DBT_0560"/>
<dbReference type="InterPro" id="IPR036429">
    <property type="entry name" value="SpoA-like_sf"/>
</dbReference>
<evidence type="ECO:0000256" key="3">
    <source>
        <dbReference type="ARBA" id="ARBA00011049"/>
    </source>
</evidence>
<dbReference type="PANTHER" id="PTHR30034:SF6">
    <property type="entry name" value="YOP PROTEINS TRANSLOCATION PROTEIN Q"/>
    <property type="match status" value="1"/>
</dbReference>
<dbReference type="GO" id="GO:0003774">
    <property type="term" value="F:cytoskeletal motor activity"/>
    <property type="evidence" value="ECO:0007669"/>
    <property type="project" value="InterPro"/>
</dbReference>
<dbReference type="PIRSF" id="PIRSF002888">
    <property type="entry name" value="FliM"/>
    <property type="match status" value="1"/>
</dbReference>
<dbReference type="InterPro" id="IPR001543">
    <property type="entry name" value="FliN-like_C"/>
</dbReference>
<evidence type="ECO:0000256" key="7">
    <source>
        <dbReference type="ARBA" id="ARBA00022779"/>
    </source>
</evidence>
<evidence type="ECO:0000256" key="5">
    <source>
        <dbReference type="ARBA" id="ARBA00022475"/>
    </source>
</evidence>
<dbReference type="InterPro" id="IPR001689">
    <property type="entry name" value="Flag_FliM"/>
</dbReference>
<evidence type="ECO:0000313" key="14">
    <source>
        <dbReference type="EMBL" id="OCC16098.1"/>
    </source>
</evidence>
<dbReference type="Pfam" id="PF02154">
    <property type="entry name" value="FliM"/>
    <property type="match status" value="1"/>
</dbReference>
<dbReference type="NCBIfam" id="TIGR01397">
    <property type="entry name" value="fliM_switch"/>
    <property type="match status" value="1"/>
</dbReference>
<name>A0A1B9F819_9BACT</name>
<evidence type="ECO:0000256" key="12">
    <source>
        <dbReference type="SAM" id="MobiDB-lite"/>
    </source>
</evidence>